<feature type="domain" description="Nucleotidyl transferase" evidence="7">
    <location>
        <begin position="8"/>
        <end position="272"/>
    </location>
</feature>
<evidence type="ECO:0000256" key="3">
    <source>
        <dbReference type="ARBA" id="ARBA00022679"/>
    </source>
</evidence>
<evidence type="ECO:0000313" key="8">
    <source>
        <dbReference type="EMBL" id="MBU9736551.1"/>
    </source>
</evidence>
<evidence type="ECO:0000256" key="6">
    <source>
        <dbReference type="RuleBase" id="RU361259"/>
    </source>
</evidence>
<evidence type="ECO:0000259" key="7">
    <source>
        <dbReference type="Pfam" id="PF00483"/>
    </source>
</evidence>
<dbReference type="EC" id="2.7.7.9" evidence="2 6"/>
<evidence type="ECO:0000256" key="2">
    <source>
        <dbReference type="ARBA" id="ARBA00012415"/>
    </source>
</evidence>
<evidence type="ECO:0000256" key="5">
    <source>
        <dbReference type="ARBA" id="ARBA00048128"/>
    </source>
</evidence>
<keyword evidence="4 6" id="KW-0548">Nucleotidyltransferase</keyword>
<dbReference type="Pfam" id="PF00483">
    <property type="entry name" value="NTP_transferase"/>
    <property type="match status" value="1"/>
</dbReference>
<dbReference type="Gene3D" id="3.90.550.10">
    <property type="entry name" value="Spore Coat Polysaccharide Biosynthesis Protein SpsA, Chain A"/>
    <property type="match status" value="1"/>
</dbReference>
<keyword evidence="3 6" id="KW-0808">Transferase</keyword>
<dbReference type="NCBIfam" id="TIGR01099">
    <property type="entry name" value="galU"/>
    <property type="match status" value="1"/>
</dbReference>
<comment type="catalytic activity">
    <reaction evidence="5 6">
        <text>alpha-D-glucose 1-phosphate + UTP + H(+) = UDP-alpha-D-glucose + diphosphate</text>
        <dbReference type="Rhea" id="RHEA:19889"/>
        <dbReference type="ChEBI" id="CHEBI:15378"/>
        <dbReference type="ChEBI" id="CHEBI:33019"/>
        <dbReference type="ChEBI" id="CHEBI:46398"/>
        <dbReference type="ChEBI" id="CHEBI:58601"/>
        <dbReference type="ChEBI" id="CHEBI:58885"/>
        <dbReference type="EC" id="2.7.7.9"/>
    </reaction>
</comment>
<evidence type="ECO:0000313" key="9">
    <source>
        <dbReference type="Proteomes" id="UP000712157"/>
    </source>
</evidence>
<name>A0A949K4C2_9FIRM</name>
<comment type="caution">
    <text evidence="8">The sequence shown here is derived from an EMBL/GenBank/DDBJ whole genome shotgun (WGS) entry which is preliminary data.</text>
</comment>
<dbReference type="GO" id="GO:0003983">
    <property type="term" value="F:UTP:glucose-1-phosphate uridylyltransferase activity"/>
    <property type="evidence" value="ECO:0007669"/>
    <property type="project" value="UniProtKB-EC"/>
</dbReference>
<dbReference type="SUPFAM" id="SSF53448">
    <property type="entry name" value="Nucleotide-diphospho-sugar transferases"/>
    <property type="match status" value="1"/>
</dbReference>
<reference evidence="8" key="1">
    <citation type="submission" date="2021-06" db="EMBL/GenBank/DDBJ databases">
        <title>Description of novel taxa of the family Lachnospiraceae.</title>
        <authorList>
            <person name="Chaplin A.V."/>
            <person name="Sokolova S.R."/>
            <person name="Pikina A.P."/>
            <person name="Korzhanova M."/>
            <person name="Belova V."/>
            <person name="Korostin D."/>
            <person name="Efimov B.A."/>
        </authorList>
    </citation>
    <scope>NUCLEOTIDE SEQUENCE</scope>
    <source>
        <strain evidence="8">ASD5720</strain>
    </source>
</reference>
<dbReference type="EMBL" id="JAHQCW010000011">
    <property type="protein sequence ID" value="MBU9736551.1"/>
    <property type="molecule type" value="Genomic_DNA"/>
</dbReference>
<keyword evidence="9" id="KW-1185">Reference proteome</keyword>
<dbReference type="PANTHER" id="PTHR43197">
    <property type="entry name" value="UTP--GLUCOSE-1-PHOSPHATE URIDYLYLTRANSFERASE"/>
    <property type="match status" value="1"/>
</dbReference>
<sequence length="301" mass="33225">MKNKRVKKAVIPAAGLGTRFLPATKALPKEMLPIVDIPTVQYIIEEAVASGIEEILIITNSNKHCMENHFDKSYELEDRLAASGKKAEVKMINDIANLADIYYVRQKEPRGLGHAIMCARSFIGDEPFAILLGDDVVVNKGGTPALGQLIDSYYKIGASVVGVQTVAEDQVSKYGIVAPDPSHKQKGRLCKLTDMVEKPKKEEAPSQMAVLGRYVLTPEIFELLETQEAGAGGEIQLTDAIKRLMDIQAVYSYDFEGIRYDVGDKFGFIKATIDFALDRPELKDDVMKYILEVAEKAKAVK</sequence>
<dbReference type="PANTHER" id="PTHR43197:SF1">
    <property type="entry name" value="UTP--GLUCOSE-1-PHOSPHATE URIDYLYLTRANSFERASE"/>
    <property type="match status" value="1"/>
</dbReference>
<dbReference type="InterPro" id="IPR005771">
    <property type="entry name" value="GalU_uridylyltTrfase_bac/arc"/>
</dbReference>
<organism evidence="8 9">
    <name type="scientific">Diplocloster agilis</name>
    <dbReference type="NCBI Taxonomy" id="2850323"/>
    <lineage>
        <taxon>Bacteria</taxon>
        <taxon>Bacillati</taxon>
        <taxon>Bacillota</taxon>
        <taxon>Clostridia</taxon>
        <taxon>Lachnospirales</taxon>
        <taxon>Lachnospiraceae</taxon>
        <taxon>Diplocloster</taxon>
    </lineage>
</organism>
<dbReference type="InterPro" id="IPR029044">
    <property type="entry name" value="Nucleotide-diphossugar_trans"/>
</dbReference>
<dbReference type="GO" id="GO:0006011">
    <property type="term" value="P:UDP-alpha-D-glucose metabolic process"/>
    <property type="evidence" value="ECO:0007669"/>
    <property type="project" value="InterPro"/>
</dbReference>
<proteinExistence type="inferred from homology"/>
<dbReference type="Proteomes" id="UP000712157">
    <property type="component" value="Unassembled WGS sequence"/>
</dbReference>
<comment type="similarity">
    <text evidence="1 6">Belongs to the UDPGP type 2 family.</text>
</comment>
<evidence type="ECO:0000256" key="4">
    <source>
        <dbReference type="ARBA" id="ARBA00022695"/>
    </source>
</evidence>
<dbReference type="CDD" id="cd02541">
    <property type="entry name" value="UGPase_prokaryotic"/>
    <property type="match status" value="1"/>
</dbReference>
<protein>
    <recommendedName>
        <fullName evidence="2 6">UTP--glucose-1-phosphate uridylyltransferase</fullName>
        <ecNumber evidence="2 6">2.7.7.9</ecNumber>
    </recommendedName>
    <alternativeName>
        <fullName evidence="6">UDP-glucose pyrophosphorylase</fullName>
    </alternativeName>
</protein>
<accession>A0A949K4C2</accession>
<dbReference type="InterPro" id="IPR005835">
    <property type="entry name" value="NTP_transferase_dom"/>
</dbReference>
<dbReference type="AlphaFoldDB" id="A0A949K4C2"/>
<dbReference type="RefSeq" id="WP_158346132.1">
    <property type="nucleotide sequence ID" value="NZ_JAHQCY010000006.1"/>
</dbReference>
<gene>
    <name evidence="8" type="primary">galU</name>
    <name evidence="8" type="ORF">KTH89_08375</name>
</gene>
<evidence type="ECO:0000256" key="1">
    <source>
        <dbReference type="ARBA" id="ARBA00006890"/>
    </source>
</evidence>